<dbReference type="Proteomes" id="UP000887116">
    <property type="component" value="Unassembled WGS sequence"/>
</dbReference>
<comment type="caution">
    <text evidence="1">The sequence shown here is derived from an EMBL/GenBank/DDBJ whole genome shotgun (WGS) entry which is preliminary data.</text>
</comment>
<sequence>MRKKDIRRGFGCVHLKSGVHRCMSDYIRFTIKSGGLNGNDETQLVILKTKCASPTIVWRGNVLKLNQIFINVEMMDLVRMEVENPFSNLHTHVENS</sequence>
<name>A0A8X6H5W1_TRICU</name>
<accession>A0A8X6H5W1</accession>
<organism evidence="1 2">
    <name type="scientific">Trichonephila clavata</name>
    <name type="common">Joro spider</name>
    <name type="synonym">Nephila clavata</name>
    <dbReference type="NCBI Taxonomy" id="2740835"/>
    <lineage>
        <taxon>Eukaryota</taxon>
        <taxon>Metazoa</taxon>
        <taxon>Ecdysozoa</taxon>
        <taxon>Arthropoda</taxon>
        <taxon>Chelicerata</taxon>
        <taxon>Arachnida</taxon>
        <taxon>Araneae</taxon>
        <taxon>Araneomorphae</taxon>
        <taxon>Entelegynae</taxon>
        <taxon>Araneoidea</taxon>
        <taxon>Nephilidae</taxon>
        <taxon>Trichonephila</taxon>
    </lineage>
</organism>
<evidence type="ECO:0000313" key="1">
    <source>
        <dbReference type="EMBL" id="GFR17567.1"/>
    </source>
</evidence>
<dbReference type="EMBL" id="BMAO01037412">
    <property type="protein sequence ID" value="GFR17567.1"/>
    <property type="molecule type" value="Genomic_DNA"/>
</dbReference>
<evidence type="ECO:0000313" key="2">
    <source>
        <dbReference type="Proteomes" id="UP000887116"/>
    </source>
</evidence>
<reference evidence="1" key="1">
    <citation type="submission" date="2020-07" db="EMBL/GenBank/DDBJ databases">
        <title>Multicomponent nature underlies the extraordinary mechanical properties of spider dragline silk.</title>
        <authorList>
            <person name="Kono N."/>
            <person name="Nakamura H."/>
            <person name="Mori M."/>
            <person name="Yoshida Y."/>
            <person name="Ohtoshi R."/>
            <person name="Malay A.D."/>
            <person name="Moran D.A.P."/>
            <person name="Tomita M."/>
            <person name="Numata K."/>
            <person name="Arakawa K."/>
        </authorList>
    </citation>
    <scope>NUCLEOTIDE SEQUENCE</scope>
</reference>
<gene>
    <name evidence="1" type="ORF">TNCT_63161</name>
</gene>
<keyword evidence="2" id="KW-1185">Reference proteome</keyword>
<proteinExistence type="predicted"/>
<protein>
    <submittedName>
        <fullName evidence="1">Uncharacterized protein</fullName>
    </submittedName>
</protein>
<dbReference type="AlphaFoldDB" id="A0A8X6H5W1"/>